<comment type="caution">
    <text evidence="1">The sequence shown here is derived from an EMBL/GenBank/DDBJ whole genome shotgun (WGS) entry which is preliminary data.</text>
</comment>
<name>A0A0F8YY16_9ZZZZ</name>
<gene>
    <name evidence="1" type="ORF">LCGC14_2840320</name>
</gene>
<evidence type="ECO:0000313" key="1">
    <source>
        <dbReference type="EMBL" id="KKK78760.1"/>
    </source>
</evidence>
<sequence length="174" mass="19983">MDIKGQKFGRLVVIRRVGVNISRNILWLCECNCGNRTTVAANHLRSGHTKSCGCLQREVTRKNLKHRIFGRLIVIRDTGKRNNDKNILWECVCECGNKIETSSHNLLRGDTQSCGCYARERRSEASKLDLIGQRFGRLLVIQELDERKHRNVLWKCECDCGNEIMTYSSLLTSE</sequence>
<reference evidence="1" key="1">
    <citation type="journal article" date="2015" name="Nature">
        <title>Complex archaea that bridge the gap between prokaryotes and eukaryotes.</title>
        <authorList>
            <person name="Spang A."/>
            <person name="Saw J.H."/>
            <person name="Jorgensen S.L."/>
            <person name="Zaremba-Niedzwiedzka K."/>
            <person name="Martijn J."/>
            <person name="Lind A.E."/>
            <person name="van Eijk R."/>
            <person name="Schleper C."/>
            <person name="Guy L."/>
            <person name="Ettema T.J."/>
        </authorList>
    </citation>
    <scope>NUCLEOTIDE SEQUENCE</scope>
</reference>
<protein>
    <submittedName>
        <fullName evidence="1">Uncharacterized protein</fullName>
    </submittedName>
</protein>
<dbReference type="AlphaFoldDB" id="A0A0F8YY16"/>
<feature type="non-terminal residue" evidence="1">
    <location>
        <position position="174"/>
    </location>
</feature>
<accession>A0A0F8YY16</accession>
<proteinExistence type="predicted"/>
<dbReference type="EMBL" id="LAZR01054343">
    <property type="protein sequence ID" value="KKK78760.1"/>
    <property type="molecule type" value="Genomic_DNA"/>
</dbReference>
<organism evidence="1">
    <name type="scientific">marine sediment metagenome</name>
    <dbReference type="NCBI Taxonomy" id="412755"/>
    <lineage>
        <taxon>unclassified sequences</taxon>
        <taxon>metagenomes</taxon>
        <taxon>ecological metagenomes</taxon>
    </lineage>
</organism>